<sequence>MSAHATELHHRLLQFKTKCLISRKNLTFRDRFTHDSFIVEHSSRRQQIYKAYQSFLNKASSYCLRPDTPSTNPYFFRGLQAIPKEVKGRLIEIMDNEVAKELKRDEICHRNLGEEGVVQSEEVELADYFEAMLRNIGALGASTSRVGGTLLTLITTPFSEDFSFIR</sequence>
<protein>
    <submittedName>
        <fullName evidence="1">Uncharacterized protein</fullName>
    </submittedName>
</protein>
<proteinExistence type="predicted"/>
<organism evidence="1 2">
    <name type="scientific">Cannabis sativa</name>
    <name type="common">Hemp</name>
    <name type="synonym">Marijuana</name>
    <dbReference type="NCBI Taxonomy" id="3483"/>
    <lineage>
        <taxon>Eukaryota</taxon>
        <taxon>Viridiplantae</taxon>
        <taxon>Streptophyta</taxon>
        <taxon>Embryophyta</taxon>
        <taxon>Tracheophyta</taxon>
        <taxon>Spermatophyta</taxon>
        <taxon>Magnoliopsida</taxon>
        <taxon>eudicotyledons</taxon>
        <taxon>Gunneridae</taxon>
        <taxon>Pentapetalae</taxon>
        <taxon>rosids</taxon>
        <taxon>fabids</taxon>
        <taxon>Rosales</taxon>
        <taxon>Cannabaceae</taxon>
        <taxon>Cannabis</taxon>
    </lineage>
</organism>
<dbReference type="AlphaFoldDB" id="A0A803QFB2"/>
<accession>A0A803QFB2</accession>
<dbReference type="Proteomes" id="UP000596661">
    <property type="component" value="Chromosome 9"/>
</dbReference>
<dbReference type="EnsemblPlants" id="evm.model.09.178">
    <property type="protein sequence ID" value="cds.evm.model.09.178"/>
    <property type="gene ID" value="evm.TU.09.178"/>
</dbReference>
<keyword evidence="2" id="KW-1185">Reference proteome</keyword>
<reference evidence="1" key="2">
    <citation type="submission" date="2021-03" db="UniProtKB">
        <authorList>
            <consortium name="EnsemblPlants"/>
        </authorList>
    </citation>
    <scope>IDENTIFICATION</scope>
</reference>
<evidence type="ECO:0000313" key="1">
    <source>
        <dbReference type="EnsemblPlants" id="cds.evm.model.09.178"/>
    </source>
</evidence>
<name>A0A803QFB2_CANSA</name>
<dbReference type="EMBL" id="UZAU01000718">
    <property type="status" value="NOT_ANNOTATED_CDS"/>
    <property type="molecule type" value="Genomic_DNA"/>
</dbReference>
<dbReference type="Gramene" id="evm.model.09.178">
    <property type="protein sequence ID" value="cds.evm.model.09.178"/>
    <property type="gene ID" value="evm.TU.09.178"/>
</dbReference>
<evidence type="ECO:0000313" key="2">
    <source>
        <dbReference type="Proteomes" id="UP000596661"/>
    </source>
</evidence>
<reference evidence="1" key="1">
    <citation type="submission" date="2018-11" db="EMBL/GenBank/DDBJ databases">
        <authorList>
            <person name="Grassa J C."/>
        </authorList>
    </citation>
    <scope>NUCLEOTIDE SEQUENCE [LARGE SCALE GENOMIC DNA]</scope>
</reference>